<feature type="chain" id="PRO_5036964630" description="SHOCT domain-containing protein" evidence="2">
    <location>
        <begin position="29"/>
        <end position="204"/>
    </location>
</feature>
<dbReference type="PROSITE" id="PS51257">
    <property type="entry name" value="PROKAR_LIPOPROTEIN"/>
    <property type="match status" value="1"/>
</dbReference>
<dbReference type="AlphaFoldDB" id="A0A918XV03"/>
<evidence type="ECO:0000313" key="4">
    <source>
        <dbReference type="Proteomes" id="UP000630353"/>
    </source>
</evidence>
<dbReference type="EMBL" id="BMZS01000009">
    <property type="protein sequence ID" value="GHD57646.1"/>
    <property type="molecule type" value="Genomic_DNA"/>
</dbReference>
<feature type="region of interest" description="Disordered" evidence="1">
    <location>
        <begin position="136"/>
        <end position="174"/>
    </location>
</feature>
<evidence type="ECO:0000256" key="1">
    <source>
        <dbReference type="SAM" id="MobiDB-lite"/>
    </source>
</evidence>
<evidence type="ECO:0000313" key="3">
    <source>
        <dbReference type="EMBL" id="GHD57646.1"/>
    </source>
</evidence>
<dbReference type="Proteomes" id="UP000630353">
    <property type="component" value="Unassembled WGS sequence"/>
</dbReference>
<name>A0A918XV03_9PROT</name>
<gene>
    <name evidence="3" type="ORF">GCM10017083_39590</name>
</gene>
<dbReference type="RefSeq" id="WP_189992829.1">
    <property type="nucleotide sequence ID" value="NZ_BMZS01000009.1"/>
</dbReference>
<keyword evidence="2" id="KW-0732">Signal</keyword>
<evidence type="ECO:0008006" key="5">
    <source>
        <dbReference type="Google" id="ProtNLM"/>
    </source>
</evidence>
<feature type="signal peptide" evidence="2">
    <location>
        <begin position="1"/>
        <end position="28"/>
    </location>
</feature>
<protein>
    <recommendedName>
        <fullName evidence="5">SHOCT domain-containing protein</fullName>
    </recommendedName>
</protein>
<evidence type="ECO:0000256" key="2">
    <source>
        <dbReference type="SAM" id="SignalP"/>
    </source>
</evidence>
<comment type="caution">
    <text evidence="3">The sequence shown here is derived from an EMBL/GenBank/DDBJ whole genome shotgun (WGS) entry which is preliminary data.</text>
</comment>
<keyword evidence="4" id="KW-1185">Reference proteome</keyword>
<sequence>MSRRLCVLLCASVLVAGCAGRTAVPVSAYQPNDNRMSCREVDSEIQRNNEALRVRVQEGAETEKRNIAVGAAAILLFWPAAFAMDFKDAAGTEAMSLEQRNATLTQLAAKQRCRTTHAMTVAEAEAERVAREVAERRMSEENKVAGVTTPTDPRLRQAGQPTATAVRQASATEPGLDRSRLRDLMGRFLRGEISKAEYERLRAG</sequence>
<organism evidence="3 4">
    <name type="scientific">Thalassobaculum fulvum</name>
    <dbReference type="NCBI Taxonomy" id="1633335"/>
    <lineage>
        <taxon>Bacteria</taxon>
        <taxon>Pseudomonadati</taxon>
        <taxon>Pseudomonadota</taxon>
        <taxon>Alphaproteobacteria</taxon>
        <taxon>Rhodospirillales</taxon>
        <taxon>Thalassobaculaceae</taxon>
        <taxon>Thalassobaculum</taxon>
    </lineage>
</organism>
<proteinExistence type="predicted"/>
<reference evidence="3" key="1">
    <citation type="journal article" date="2014" name="Int. J. Syst. Evol. Microbiol.">
        <title>Complete genome sequence of Corynebacterium casei LMG S-19264T (=DSM 44701T), isolated from a smear-ripened cheese.</title>
        <authorList>
            <consortium name="US DOE Joint Genome Institute (JGI-PGF)"/>
            <person name="Walter F."/>
            <person name="Albersmeier A."/>
            <person name="Kalinowski J."/>
            <person name="Ruckert C."/>
        </authorList>
    </citation>
    <scope>NUCLEOTIDE SEQUENCE</scope>
    <source>
        <strain evidence="3">KCTC 42651</strain>
    </source>
</reference>
<reference evidence="3" key="2">
    <citation type="submission" date="2020-09" db="EMBL/GenBank/DDBJ databases">
        <authorList>
            <person name="Sun Q."/>
            <person name="Kim S."/>
        </authorList>
    </citation>
    <scope>NUCLEOTIDE SEQUENCE</scope>
    <source>
        <strain evidence="3">KCTC 42651</strain>
    </source>
</reference>
<accession>A0A918XV03</accession>
<feature type="compositionally biased region" description="Polar residues" evidence="1">
    <location>
        <begin position="159"/>
        <end position="171"/>
    </location>
</feature>